<evidence type="ECO:0000256" key="4">
    <source>
        <dbReference type="ARBA" id="ARBA00029447"/>
    </source>
</evidence>
<dbReference type="SMART" id="SM00283">
    <property type="entry name" value="MA"/>
    <property type="match status" value="1"/>
</dbReference>
<dbReference type="InterPro" id="IPR013655">
    <property type="entry name" value="PAS_fold_3"/>
</dbReference>
<evidence type="ECO:0000256" key="5">
    <source>
        <dbReference type="PROSITE-ProRule" id="PRU00284"/>
    </source>
</evidence>
<dbReference type="Pfam" id="PF00015">
    <property type="entry name" value="MCPsignal"/>
    <property type="match status" value="1"/>
</dbReference>
<dbReference type="EMBL" id="AQHF01000034">
    <property type="protein sequence ID" value="MBE0349003.1"/>
    <property type="molecule type" value="Genomic_DNA"/>
</dbReference>
<evidence type="ECO:0000313" key="11">
    <source>
        <dbReference type="EMBL" id="MBE0349003.1"/>
    </source>
</evidence>
<dbReference type="InterPro" id="IPR035965">
    <property type="entry name" value="PAS-like_dom_sf"/>
</dbReference>
<comment type="caution">
    <text evidence="11">The sequence shown here is derived from an EMBL/GenBank/DDBJ whole genome shotgun (WGS) entry which is preliminary data.</text>
</comment>
<dbReference type="AlphaFoldDB" id="A0A8I0N157"/>
<evidence type="ECO:0000256" key="6">
    <source>
        <dbReference type="SAM" id="Coils"/>
    </source>
</evidence>
<name>A0A8I0N157_9GAMM</name>
<feature type="domain" description="PAC" evidence="9">
    <location>
        <begin position="568"/>
        <end position="621"/>
    </location>
</feature>
<dbReference type="Gene3D" id="3.30.450.20">
    <property type="entry name" value="PAS domain"/>
    <property type="match status" value="5"/>
</dbReference>
<sequence>MIMFGLGKAKRDNDLDAPLFQHIKKTTAYLEIDHQGNTIEISNRFKQLLGYAPDVQLTSINQICRSPKHKSALKQAITQLANQSQVSVEIAFDTAKQVIKPLLLELSKTPQGRIVLIATDISHYRTAINTARASLQALSSSFAMVEFNVDGTVLSANDKFLSLLGYELAEIQNQHHSMFVEDNDAKSEDYQSFLQQLNSAKSFEGEYKRKTKSGKTVWLHATYTPIVNANNQLSKIIKYAIDISEQKFQEATYQHQISAIEQTQAVIEFDPNGNIITANPLFLDAVGYKLTEVQGQHHQIFMDNNEALSSQYIAFWQALRQGLHQSGEFKRVTKTGQTLWIQATYTPIRDESGDVYKIIKYASDITATKLASFDSAGQIAAFNRSQAVIEFDLQGNILKANQNFLSTMGYKEEEVIGQHHRLFVAEDYAQSTEYKAFWQRLQQGQFESGEFHRLAKGGKEVWISATYNPILDEQGKPLKVVKFATDITKQKLSHADFSGQLAAIRKSQAVIEFAMDGTILWANGLFLDTMHYKLEEIQGKHHRLFATAKQANSAEYQAFWHKLNRGEFDSGQYLRHDKHGNHVWIQASYNPILDQKGKPFKVVKYATDITAQKQAVECIKAAIFAMEQGDLRHRITVPLDGEFSVLQQAMNGLFDKLSDLVNTINRGAEQVFDVAKQIASNNEDLNSRIENQAASLEETAATMEELTATVKKNANSASHAAEKATFVSEKAHSGKVSIDDAITAVGKIESYSTKISDIISVIDEIAFQTNLLALNASVEAARAGEAGRGFAVVAGEVRNLAQRSASAAREIKSLIKNSVDAVAQGSKLVYESGVTFEELMQSIADVSQMVEEIDNAGKEQADGISAVSTTIAQMDNITQQNVTLVETTSRSGKHMENQAKLLTDQVAFFQLSNPNDE</sequence>
<feature type="domain" description="PAS" evidence="8">
    <location>
        <begin position="249"/>
        <end position="322"/>
    </location>
</feature>
<dbReference type="GO" id="GO:0006935">
    <property type="term" value="P:chemotaxis"/>
    <property type="evidence" value="ECO:0007669"/>
    <property type="project" value="InterPro"/>
</dbReference>
<keyword evidence="6" id="KW-0175">Coiled coil</keyword>
<dbReference type="SMART" id="SM00086">
    <property type="entry name" value="PAC"/>
    <property type="match status" value="4"/>
</dbReference>
<keyword evidence="2" id="KW-0488">Methylation</keyword>
<accession>A0A8I0N157</accession>
<evidence type="ECO:0000259" key="8">
    <source>
        <dbReference type="PROSITE" id="PS50112"/>
    </source>
</evidence>
<dbReference type="InterPro" id="IPR004089">
    <property type="entry name" value="MCPsignal_dom"/>
</dbReference>
<dbReference type="InterPro" id="IPR000014">
    <property type="entry name" value="PAS"/>
</dbReference>
<feature type="domain" description="PAC" evidence="9">
    <location>
        <begin position="447"/>
        <end position="499"/>
    </location>
</feature>
<dbReference type="InterPro" id="IPR000700">
    <property type="entry name" value="PAS-assoc_C"/>
</dbReference>
<dbReference type="Pfam" id="PF08447">
    <property type="entry name" value="PAS_3"/>
    <property type="match status" value="4"/>
</dbReference>
<feature type="domain" description="HAMP" evidence="10">
    <location>
        <begin position="625"/>
        <end position="662"/>
    </location>
</feature>
<protein>
    <submittedName>
        <fullName evidence="11">Methyl-accepting chemotaxis protein</fullName>
    </submittedName>
</protein>
<dbReference type="PANTHER" id="PTHR43531">
    <property type="entry name" value="PROTEIN ICFG"/>
    <property type="match status" value="1"/>
</dbReference>
<dbReference type="InterPro" id="IPR001610">
    <property type="entry name" value="PAC"/>
</dbReference>
<dbReference type="PROSITE" id="PS50113">
    <property type="entry name" value="PAC"/>
    <property type="match status" value="4"/>
</dbReference>
<dbReference type="Gene3D" id="1.10.287.950">
    <property type="entry name" value="Methyl-accepting chemotaxis protein"/>
    <property type="match status" value="1"/>
</dbReference>
<evidence type="ECO:0000256" key="3">
    <source>
        <dbReference type="ARBA" id="ARBA00023224"/>
    </source>
</evidence>
<dbReference type="PROSITE" id="PS50111">
    <property type="entry name" value="CHEMOTAXIS_TRANSDUC_2"/>
    <property type="match status" value="1"/>
</dbReference>
<reference evidence="11 12" key="1">
    <citation type="submission" date="2015-06" db="EMBL/GenBank/DDBJ databases">
        <title>Genome sequence of Pseudoalteromonas peptidolytica.</title>
        <authorList>
            <person name="Xie B.-B."/>
            <person name="Rong J.-C."/>
            <person name="Qin Q.-L."/>
            <person name="Zhang Y.-Z."/>
        </authorList>
    </citation>
    <scope>NUCLEOTIDE SEQUENCE [LARGE SCALE GENOMIC DNA]</scope>
    <source>
        <strain evidence="11 12">F12-50-A1</strain>
    </source>
</reference>
<dbReference type="PANTHER" id="PTHR43531:SF14">
    <property type="entry name" value="METHYL-ACCEPTING CHEMOTAXIS PROTEIN I-RELATED"/>
    <property type="match status" value="1"/>
</dbReference>
<evidence type="ECO:0000256" key="1">
    <source>
        <dbReference type="ARBA" id="ARBA00004370"/>
    </source>
</evidence>
<dbReference type="CDD" id="cd11386">
    <property type="entry name" value="MCP_signal"/>
    <property type="match status" value="1"/>
</dbReference>
<dbReference type="PROSITE" id="PS50885">
    <property type="entry name" value="HAMP"/>
    <property type="match status" value="1"/>
</dbReference>
<evidence type="ECO:0000313" key="12">
    <source>
        <dbReference type="Proteomes" id="UP000660708"/>
    </source>
</evidence>
<comment type="subcellular location">
    <subcellularLocation>
        <location evidence="1">Membrane</location>
    </subcellularLocation>
</comment>
<dbReference type="FunFam" id="1.10.287.950:FF:000001">
    <property type="entry name" value="Methyl-accepting chemotaxis sensory transducer"/>
    <property type="match status" value="1"/>
</dbReference>
<dbReference type="GO" id="GO:0004888">
    <property type="term" value="F:transmembrane signaling receptor activity"/>
    <property type="evidence" value="ECO:0007669"/>
    <property type="project" value="InterPro"/>
</dbReference>
<dbReference type="NCBIfam" id="TIGR00229">
    <property type="entry name" value="sensory_box"/>
    <property type="match status" value="4"/>
</dbReference>
<feature type="coiled-coil region" evidence="6">
    <location>
        <begin position="679"/>
        <end position="709"/>
    </location>
</feature>
<evidence type="ECO:0000259" key="9">
    <source>
        <dbReference type="PROSITE" id="PS50113"/>
    </source>
</evidence>
<dbReference type="GO" id="GO:0007165">
    <property type="term" value="P:signal transduction"/>
    <property type="evidence" value="ECO:0007669"/>
    <property type="project" value="UniProtKB-KW"/>
</dbReference>
<organism evidence="11 12">
    <name type="scientific">Pseudoalteromonas peptidolytica F12-50-A1</name>
    <dbReference type="NCBI Taxonomy" id="1315280"/>
    <lineage>
        <taxon>Bacteria</taxon>
        <taxon>Pseudomonadati</taxon>
        <taxon>Pseudomonadota</taxon>
        <taxon>Gammaproteobacteria</taxon>
        <taxon>Alteromonadales</taxon>
        <taxon>Pseudoalteromonadaceae</taxon>
        <taxon>Pseudoalteromonas</taxon>
    </lineage>
</organism>
<gene>
    <name evidence="11" type="primary">mcp</name>
    <name evidence="11" type="ORF">PPEP_b0885</name>
</gene>
<dbReference type="PRINTS" id="PR00260">
    <property type="entry name" value="CHEMTRNSDUCR"/>
</dbReference>
<feature type="domain" description="PAS" evidence="8">
    <location>
        <begin position="388"/>
        <end position="444"/>
    </location>
</feature>
<dbReference type="PROSITE" id="PS50112">
    <property type="entry name" value="PAS"/>
    <property type="match status" value="2"/>
</dbReference>
<dbReference type="Proteomes" id="UP000660708">
    <property type="component" value="Unassembled WGS sequence"/>
</dbReference>
<keyword evidence="3 5" id="KW-0807">Transducer</keyword>
<dbReference type="InterPro" id="IPR003660">
    <property type="entry name" value="HAMP_dom"/>
</dbReference>
<comment type="similarity">
    <text evidence="4">Belongs to the methyl-accepting chemotaxis (MCP) protein family.</text>
</comment>
<feature type="domain" description="PAC" evidence="9">
    <location>
        <begin position="325"/>
        <end position="377"/>
    </location>
</feature>
<evidence type="ECO:0000259" key="10">
    <source>
        <dbReference type="PROSITE" id="PS50885"/>
    </source>
</evidence>
<dbReference type="CDD" id="cd00130">
    <property type="entry name" value="PAS"/>
    <property type="match status" value="5"/>
</dbReference>
<dbReference type="GO" id="GO:0005886">
    <property type="term" value="C:plasma membrane"/>
    <property type="evidence" value="ECO:0007669"/>
    <property type="project" value="TreeGrafter"/>
</dbReference>
<keyword evidence="12" id="KW-1185">Reference proteome</keyword>
<dbReference type="SUPFAM" id="SSF58104">
    <property type="entry name" value="Methyl-accepting chemotaxis protein (MCP) signaling domain"/>
    <property type="match status" value="1"/>
</dbReference>
<feature type="domain" description="PAC" evidence="9">
    <location>
        <begin position="201"/>
        <end position="255"/>
    </location>
</feature>
<evidence type="ECO:0000256" key="2">
    <source>
        <dbReference type="ARBA" id="ARBA00022481"/>
    </source>
</evidence>
<dbReference type="InterPro" id="IPR051310">
    <property type="entry name" value="MCP_chemotaxis"/>
</dbReference>
<feature type="domain" description="Methyl-accepting transducer" evidence="7">
    <location>
        <begin position="667"/>
        <end position="896"/>
    </location>
</feature>
<dbReference type="Pfam" id="PF13426">
    <property type="entry name" value="PAS_9"/>
    <property type="match status" value="1"/>
</dbReference>
<dbReference type="InterPro" id="IPR004090">
    <property type="entry name" value="Chemotax_Me-accpt_rcpt"/>
</dbReference>
<dbReference type="SMART" id="SM00091">
    <property type="entry name" value="PAS"/>
    <property type="match status" value="5"/>
</dbReference>
<proteinExistence type="inferred from homology"/>
<dbReference type="SUPFAM" id="SSF55785">
    <property type="entry name" value="PYP-like sensor domain (PAS domain)"/>
    <property type="match status" value="4"/>
</dbReference>
<evidence type="ECO:0000259" key="7">
    <source>
        <dbReference type="PROSITE" id="PS50111"/>
    </source>
</evidence>